<dbReference type="OrthoDB" id="437889at2759"/>
<keyword evidence="8" id="KW-1185">Reference proteome</keyword>
<dbReference type="GO" id="GO:0005096">
    <property type="term" value="F:GTPase activator activity"/>
    <property type="evidence" value="ECO:0007669"/>
    <property type="project" value="UniProtKB-KW"/>
</dbReference>
<evidence type="ECO:0000256" key="2">
    <source>
        <dbReference type="PROSITE-ProRule" id="PRU01077"/>
    </source>
</evidence>
<name>A0A2S6BSY4_9PEZI</name>
<feature type="domain" description="Rho-GAP" evidence="5">
    <location>
        <begin position="524"/>
        <end position="717"/>
    </location>
</feature>
<keyword evidence="2 3" id="KW-0175">Coiled coil</keyword>
<feature type="region of interest" description="Disordered" evidence="4">
    <location>
        <begin position="1"/>
        <end position="46"/>
    </location>
</feature>
<dbReference type="GO" id="GO:0007165">
    <property type="term" value="P:signal transduction"/>
    <property type="evidence" value="ECO:0007669"/>
    <property type="project" value="InterPro"/>
</dbReference>
<dbReference type="SUPFAM" id="SSF48350">
    <property type="entry name" value="GTPase activation domain, GAP"/>
    <property type="match status" value="1"/>
</dbReference>
<dbReference type="Proteomes" id="UP000237631">
    <property type="component" value="Unassembled WGS sequence"/>
</dbReference>
<feature type="coiled-coil region" evidence="3">
    <location>
        <begin position="169"/>
        <end position="196"/>
    </location>
</feature>
<feature type="compositionally biased region" description="Basic and acidic residues" evidence="4">
    <location>
        <begin position="1"/>
        <end position="10"/>
    </location>
</feature>
<dbReference type="InterPro" id="IPR008936">
    <property type="entry name" value="Rho_GTPase_activation_prot"/>
</dbReference>
<evidence type="ECO:0000256" key="3">
    <source>
        <dbReference type="SAM" id="Coils"/>
    </source>
</evidence>
<dbReference type="PROSITE" id="PS51741">
    <property type="entry name" value="F_BAR"/>
    <property type="match status" value="1"/>
</dbReference>
<feature type="region of interest" description="Disordered" evidence="4">
    <location>
        <begin position="351"/>
        <end position="514"/>
    </location>
</feature>
<dbReference type="PANTHER" id="PTHR23176">
    <property type="entry name" value="RHO/RAC/CDC GTPASE-ACTIVATING PROTEIN"/>
    <property type="match status" value="1"/>
</dbReference>
<evidence type="ECO:0008006" key="9">
    <source>
        <dbReference type="Google" id="ProtNLM"/>
    </source>
</evidence>
<comment type="caution">
    <text evidence="7">The sequence shown here is derived from an EMBL/GenBank/DDBJ whole genome shotgun (WGS) entry which is preliminary data.</text>
</comment>
<protein>
    <recommendedName>
        <fullName evidence="9">Rho-GAP domain-containing protein</fullName>
    </recommendedName>
</protein>
<dbReference type="SMART" id="SM00324">
    <property type="entry name" value="RhoGAP"/>
    <property type="match status" value="1"/>
</dbReference>
<sequence length="720" mass="78274">MSTEIDRDANGHAAVEPAAPNGSLPSSPTNDSARPGTSGGASHGGVGVYDKRVEDVMYSDIGINTLLNRLKQSIASARDFAQFLKKRSTLEEDQAKGLKRLTQTQLDNVRRADVRSGTYAQQLTEVLRIHDRMADNGMQFALSLHQMHEDLDVLSANMERGRKQGKHEGLAAEKNVSDLEAAMQKAKAKYEGFAEDYDKARTGDTRAGRRLGIKGPKSAEQHEQDLLRKTQAAEAEYRAKVDEARTAREDLIRNQRPKFVRELEKYIKECDSALTLQLQKFATFNEKLLLGNGLLVQPLSDASNMQRSLRDLVLDIDNERDFNSNIGAEHHKIPARTHELVFEKSRVLEPKSQPLQKPTLAPQTPASSQPSLSVNTGTSQPGSSTSRLGGAPLQSSFAGPSSSFAGPSSSFAGPASAGPHNQSPAPMSGSMPSSDPFRAASPPFSGKNNSSPYNPSTAPLRDASNSTPPYPTHPNERAPPGYSGNTPIQSTGVISNSPHVAPAPQFQPSPTALSAGGRGKVFGVSLEDLFARDQSAVPIIVFQCIQAVDLFGLDVEGIYRQNGNIGQVNRLRHMFDTLQPNDPQLDFRNPSNFGHDVTAVTSLLKGFFRELPDPLFPKDGYTNFIESAQVDGDDAKRDALHQCINDLPDANYATMRALVLHLHRVMQNEARTRMTAANLAVCLAPTLMGAHQGPHIQDASWQHTVLETILSNATAIFDED</sequence>
<dbReference type="Pfam" id="PF00620">
    <property type="entry name" value="RhoGAP"/>
    <property type="match status" value="1"/>
</dbReference>
<dbReference type="Gene3D" id="1.20.1270.60">
    <property type="entry name" value="Arfaptin homology (AH) domain/BAR domain"/>
    <property type="match status" value="1"/>
</dbReference>
<dbReference type="FunFam" id="1.20.1270.60:FF:000063">
    <property type="entry name" value="Rho GTPase activator"/>
    <property type="match status" value="1"/>
</dbReference>
<proteinExistence type="predicted"/>
<keyword evidence="1" id="KW-0343">GTPase activation</keyword>
<dbReference type="PANTHER" id="PTHR23176:SF136">
    <property type="entry name" value="RHO GTPASE ACTIVATOR (RGD1)"/>
    <property type="match status" value="1"/>
</dbReference>
<evidence type="ECO:0000259" key="6">
    <source>
        <dbReference type="PROSITE" id="PS51741"/>
    </source>
</evidence>
<evidence type="ECO:0000256" key="1">
    <source>
        <dbReference type="ARBA" id="ARBA00022468"/>
    </source>
</evidence>
<dbReference type="SMART" id="SM00055">
    <property type="entry name" value="FCH"/>
    <property type="match status" value="1"/>
</dbReference>
<gene>
    <name evidence="7" type="ORF">CBER1_06287</name>
</gene>
<dbReference type="AlphaFoldDB" id="A0A2S6BSY4"/>
<dbReference type="SUPFAM" id="SSF103657">
    <property type="entry name" value="BAR/IMD domain-like"/>
    <property type="match status" value="1"/>
</dbReference>
<dbReference type="CDD" id="cd07652">
    <property type="entry name" value="F-BAR_Rgd1"/>
    <property type="match status" value="1"/>
</dbReference>
<dbReference type="Gene3D" id="1.10.555.10">
    <property type="entry name" value="Rho GTPase activation protein"/>
    <property type="match status" value="1"/>
</dbReference>
<dbReference type="InterPro" id="IPR027267">
    <property type="entry name" value="AH/BAR_dom_sf"/>
</dbReference>
<dbReference type="Pfam" id="PF00611">
    <property type="entry name" value="FCH"/>
    <property type="match status" value="1"/>
</dbReference>
<dbReference type="InterPro" id="IPR050729">
    <property type="entry name" value="Rho-GAP"/>
</dbReference>
<dbReference type="GO" id="GO:0005938">
    <property type="term" value="C:cell cortex"/>
    <property type="evidence" value="ECO:0007669"/>
    <property type="project" value="UniProtKB-ARBA"/>
</dbReference>
<dbReference type="InterPro" id="IPR000198">
    <property type="entry name" value="RhoGAP_dom"/>
</dbReference>
<dbReference type="PROSITE" id="PS50238">
    <property type="entry name" value="RHOGAP"/>
    <property type="match status" value="1"/>
</dbReference>
<dbReference type="InterPro" id="IPR031160">
    <property type="entry name" value="F_BAR_dom"/>
</dbReference>
<feature type="domain" description="F-BAR" evidence="6">
    <location>
        <begin position="51"/>
        <end position="321"/>
    </location>
</feature>
<feature type="compositionally biased region" description="Polar residues" evidence="4">
    <location>
        <begin position="23"/>
        <end position="32"/>
    </location>
</feature>
<feature type="compositionally biased region" description="Low complexity" evidence="4">
    <location>
        <begin position="395"/>
        <end position="436"/>
    </location>
</feature>
<organism evidence="7 8">
    <name type="scientific">Cercospora berteroae</name>
    <dbReference type="NCBI Taxonomy" id="357750"/>
    <lineage>
        <taxon>Eukaryota</taxon>
        <taxon>Fungi</taxon>
        <taxon>Dikarya</taxon>
        <taxon>Ascomycota</taxon>
        <taxon>Pezizomycotina</taxon>
        <taxon>Dothideomycetes</taxon>
        <taxon>Dothideomycetidae</taxon>
        <taxon>Mycosphaerellales</taxon>
        <taxon>Mycosphaerellaceae</taxon>
        <taxon>Cercospora</taxon>
    </lineage>
</organism>
<evidence type="ECO:0000313" key="8">
    <source>
        <dbReference type="Proteomes" id="UP000237631"/>
    </source>
</evidence>
<evidence type="ECO:0000256" key="4">
    <source>
        <dbReference type="SAM" id="MobiDB-lite"/>
    </source>
</evidence>
<dbReference type="EMBL" id="PNEN01001781">
    <property type="protein sequence ID" value="PPJ50593.1"/>
    <property type="molecule type" value="Genomic_DNA"/>
</dbReference>
<feature type="compositionally biased region" description="Gly residues" evidence="4">
    <location>
        <begin position="37"/>
        <end position="46"/>
    </location>
</feature>
<feature type="compositionally biased region" description="Polar residues" evidence="4">
    <location>
        <begin position="483"/>
        <end position="498"/>
    </location>
</feature>
<evidence type="ECO:0000313" key="7">
    <source>
        <dbReference type="EMBL" id="PPJ50593.1"/>
    </source>
</evidence>
<dbReference type="InterPro" id="IPR001060">
    <property type="entry name" value="FCH_dom"/>
</dbReference>
<evidence type="ECO:0000259" key="5">
    <source>
        <dbReference type="PROSITE" id="PS50238"/>
    </source>
</evidence>
<feature type="compositionally biased region" description="Polar residues" evidence="4">
    <location>
        <begin position="353"/>
        <end position="387"/>
    </location>
</feature>
<dbReference type="STRING" id="357750.A0A2S6BSY4"/>
<reference evidence="8" key="1">
    <citation type="journal article" date="2017" name="bioRxiv">
        <title>Conservation of a gene cluster reveals novel cercosporin biosynthetic mechanisms and extends production to the genus Colletotrichum.</title>
        <authorList>
            <person name="de Jonge R."/>
            <person name="Ebert M.K."/>
            <person name="Huitt-Roehl C.R."/>
            <person name="Pal P."/>
            <person name="Suttle J.C."/>
            <person name="Spanner R.E."/>
            <person name="Neubauer J.D."/>
            <person name="Jurick W.M.II."/>
            <person name="Stott K.A."/>
            <person name="Secor G.A."/>
            <person name="Thomma B.P.H.J."/>
            <person name="Van de Peer Y."/>
            <person name="Townsend C.A."/>
            <person name="Bolton M.D."/>
        </authorList>
    </citation>
    <scope>NUCLEOTIDE SEQUENCE [LARGE SCALE GENOMIC DNA]</scope>
    <source>
        <strain evidence="8">CBS538.71</strain>
    </source>
</reference>
<feature type="compositionally biased region" description="Polar residues" evidence="4">
    <location>
        <begin position="446"/>
        <end position="467"/>
    </location>
</feature>
<accession>A0A2S6BSY4</accession>